<feature type="domain" description="Zn(2)-C6 fungal-type" evidence="6">
    <location>
        <begin position="104"/>
        <end position="134"/>
    </location>
</feature>
<organism evidence="7 8">
    <name type="scientific">Penicillium canariense</name>
    <dbReference type="NCBI Taxonomy" id="189055"/>
    <lineage>
        <taxon>Eukaryota</taxon>
        <taxon>Fungi</taxon>
        <taxon>Dikarya</taxon>
        <taxon>Ascomycota</taxon>
        <taxon>Pezizomycotina</taxon>
        <taxon>Eurotiomycetes</taxon>
        <taxon>Eurotiomycetidae</taxon>
        <taxon>Eurotiales</taxon>
        <taxon>Aspergillaceae</taxon>
        <taxon>Penicillium</taxon>
    </lineage>
</organism>
<evidence type="ECO:0000313" key="8">
    <source>
        <dbReference type="Proteomes" id="UP001149163"/>
    </source>
</evidence>
<evidence type="ECO:0000259" key="6">
    <source>
        <dbReference type="PROSITE" id="PS50048"/>
    </source>
</evidence>
<feature type="region of interest" description="Disordered" evidence="5">
    <location>
        <begin position="1"/>
        <end position="20"/>
    </location>
</feature>
<gene>
    <name evidence="7" type="ORF">N7482_007926</name>
</gene>
<comment type="caution">
    <text evidence="7">The sequence shown here is derived from an EMBL/GenBank/DDBJ whole genome shotgun (WGS) entry which is preliminary data.</text>
</comment>
<dbReference type="InterPro" id="IPR001138">
    <property type="entry name" value="Zn2Cys6_DnaBD"/>
</dbReference>
<evidence type="ECO:0000256" key="3">
    <source>
        <dbReference type="ARBA" id="ARBA00023163"/>
    </source>
</evidence>
<name>A0A9W9LJM6_9EURO</name>
<dbReference type="AlphaFoldDB" id="A0A9W9LJM6"/>
<accession>A0A9W9LJM6</accession>
<dbReference type="SUPFAM" id="SSF57701">
    <property type="entry name" value="Zn2/Cys6 DNA-binding domain"/>
    <property type="match status" value="1"/>
</dbReference>
<feature type="compositionally biased region" description="Polar residues" evidence="5">
    <location>
        <begin position="1"/>
        <end position="12"/>
    </location>
</feature>
<dbReference type="InterPro" id="IPR036864">
    <property type="entry name" value="Zn2-C6_fun-type_DNA-bd_sf"/>
</dbReference>
<keyword evidence="4" id="KW-0539">Nucleus</keyword>
<keyword evidence="3" id="KW-0804">Transcription</keyword>
<dbReference type="GO" id="GO:0000981">
    <property type="term" value="F:DNA-binding transcription factor activity, RNA polymerase II-specific"/>
    <property type="evidence" value="ECO:0007669"/>
    <property type="project" value="InterPro"/>
</dbReference>
<evidence type="ECO:0000256" key="1">
    <source>
        <dbReference type="ARBA" id="ARBA00023015"/>
    </source>
</evidence>
<proteinExistence type="predicted"/>
<keyword evidence="1" id="KW-0805">Transcription regulation</keyword>
<dbReference type="GeneID" id="81429226"/>
<dbReference type="EMBL" id="JAPQKN010000004">
    <property type="protein sequence ID" value="KAJ5160922.1"/>
    <property type="molecule type" value="Genomic_DNA"/>
</dbReference>
<reference evidence="7" key="1">
    <citation type="submission" date="2022-11" db="EMBL/GenBank/DDBJ databases">
        <authorList>
            <person name="Petersen C."/>
        </authorList>
    </citation>
    <scope>NUCLEOTIDE SEQUENCE</scope>
    <source>
        <strain evidence="7">IBT 26290</strain>
    </source>
</reference>
<keyword evidence="8" id="KW-1185">Reference proteome</keyword>
<evidence type="ECO:0000313" key="7">
    <source>
        <dbReference type="EMBL" id="KAJ5160922.1"/>
    </source>
</evidence>
<reference evidence="7" key="2">
    <citation type="journal article" date="2023" name="IMA Fungus">
        <title>Comparative genomic study of the Penicillium genus elucidates a diverse pangenome and 15 lateral gene transfer events.</title>
        <authorList>
            <person name="Petersen C."/>
            <person name="Sorensen T."/>
            <person name="Nielsen M.R."/>
            <person name="Sondergaard T.E."/>
            <person name="Sorensen J.L."/>
            <person name="Fitzpatrick D.A."/>
            <person name="Frisvad J.C."/>
            <person name="Nielsen K.L."/>
        </authorList>
    </citation>
    <scope>NUCLEOTIDE SEQUENCE</scope>
    <source>
        <strain evidence="7">IBT 26290</strain>
    </source>
</reference>
<dbReference type="Gene3D" id="4.10.240.10">
    <property type="entry name" value="Zn(2)-C6 fungal-type DNA-binding domain"/>
    <property type="match status" value="1"/>
</dbReference>
<dbReference type="RefSeq" id="XP_056542479.1">
    <property type="nucleotide sequence ID" value="XM_056690050.1"/>
</dbReference>
<sequence>MTSPTPGTSTGAQDGWLSRQSPAPIRGTILAKPMPTPKHVTASLELAQPPAVSRGICSRIAQWLWPDGWGHSGEPPSLFAGTRSQQSASRPPLHIQSYASASLDCMACREWNVACDHSRPQCEHCYQQQILCFYVSPKQMPKRKARRVEPATGDVATVSEQRAHLPDAPATVTV</sequence>
<dbReference type="GO" id="GO:0003677">
    <property type="term" value="F:DNA binding"/>
    <property type="evidence" value="ECO:0007669"/>
    <property type="project" value="UniProtKB-KW"/>
</dbReference>
<dbReference type="OrthoDB" id="4263859at2759"/>
<dbReference type="PROSITE" id="PS50048">
    <property type="entry name" value="ZN2_CY6_FUNGAL_2"/>
    <property type="match status" value="1"/>
</dbReference>
<protein>
    <recommendedName>
        <fullName evidence="6">Zn(2)-C6 fungal-type domain-containing protein</fullName>
    </recommendedName>
</protein>
<evidence type="ECO:0000256" key="2">
    <source>
        <dbReference type="ARBA" id="ARBA00023125"/>
    </source>
</evidence>
<dbReference type="Proteomes" id="UP001149163">
    <property type="component" value="Unassembled WGS sequence"/>
</dbReference>
<dbReference type="GO" id="GO:0008270">
    <property type="term" value="F:zinc ion binding"/>
    <property type="evidence" value="ECO:0007669"/>
    <property type="project" value="InterPro"/>
</dbReference>
<keyword evidence="2" id="KW-0238">DNA-binding</keyword>
<evidence type="ECO:0000256" key="4">
    <source>
        <dbReference type="ARBA" id="ARBA00023242"/>
    </source>
</evidence>
<evidence type="ECO:0000256" key="5">
    <source>
        <dbReference type="SAM" id="MobiDB-lite"/>
    </source>
</evidence>